<dbReference type="RefSeq" id="XP_045960083.1">
    <property type="nucleotide sequence ID" value="XM_046095737.1"/>
</dbReference>
<proteinExistence type="predicted"/>
<dbReference type="InterPro" id="IPR036291">
    <property type="entry name" value="NAD(P)-bd_dom_sf"/>
</dbReference>
<organism evidence="2 3">
    <name type="scientific">Truncatella angustata</name>
    <dbReference type="NCBI Taxonomy" id="152316"/>
    <lineage>
        <taxon>Eukaryota</taxon>
        <taxon>Fungi</taxon>
        <taxon>Dikarya</taxon>
        <taxon>Ascomycota</taxon>
        <taxon>Pezizomycotina</taxon>
        <taxon>Sordariomycetes</taxon>
        <taxon>Xylariomycetidae</taxon>
        <taxon>Amphisphaeriales</taxon>
        <taxon>Sporocadaceae</taxon>
        <taxon>Truncatella</taxon>
    </lineage>
</organism>
<dbReference type="OrthoDB" id="201656at2759"/>
<dbReference type="Proteomes" id="UP000758603">
    <property type="component" value="Unassembled WGS sequence"/>
</dbReference>
<dbReference type="PANTHER" id="PTHR11695:SF294">
    <property type="entry name" value="RETICULON-4-INTERACTING PROTEIN 1, MITOCHONDRIAL"/>
    <property type="match status" value="1"/>
</dbReference>
<dbReference type="EMBL" id="JAGPXC010000003">
    <property type="protein sequence ID" value="KAH6655818.1"/>
    <property type="molecule type" value="Genomic_DNA"/>
</dbReference>
<comment type="caution">
    <text evidence="2">The sequence shown here is derived from an EMBL/GenBank/DDBJ whole genome shotgun (WGS) entry which is preliminary data.</text>
</comment>
<dbReference type="PANTHER" id="PTHR11695">
    <property type="entry name" value="ALCOHOL DEHYDROGENASE RELATED"/>
    <property type="match status" value="1"/>
</dbReference>
<dbReference type="InterPro" id="IPR050700">
    <property type="entry name" value="YIM1/Zinc_Alcohol_DH_Fams"/>
</dbReference>
<gene>
    <name evidence="2" type="ORF">BKA67DRAFT_250237</name>
</gene>
<dbReference type="Gene3D" id="3.40.50.720">
    <property type="entry name" value="NAD(P)-binding Rossmann-like Domain"/>
    <property type="match status" value="1"/>
</dbReference>
<dbReference type="AlphaFoldDB" id="A0A9P8UP73"/>
<dbReference type="Pfam" id="PF08240">
    <property type="entry name" value="ADH_N"/>
    <property type="match status" value="1"/>
</dbReference>
<dbReference type="SUPFAM" id="SSF51735">
    <property type="entry name" value="NAD(P)-binding Rossmann-fold domains"/>
    <property type="match status" value="1"/>
</dbReference>
<feature type="domain" description="Enoyl reductase (ER)" evidence="1">
    <location>
        <begin position="21"/>
        <end position="337"/>
    </location>
</feature>
<dbReference type="SMART" id="SM00829">
    <property type="entry name" value="PKS_ER"/>
    <property type="match status" value="1"/>
</dbReference>
<dbReference type="SUPFAM" id="SSF50129">
    <property type="entry name" value="GroES-like"/>
    <property type="match status" value="1"/>
</dbReference>
<dbReference type="GO" id="GO:0005739">
    <property type="term" value="C:mitochondrion"/>
    <property type="evidence" value="ECO:0007669"/>
    <property type="project" value="TreeGrafter"/>
</dbReference>
<evidence type="ECO:0000259" key="1">
    <source>
        <dbReference type="SMART" id="SM00829"/>
    </source>
</evidence>
<evidence type="ECO:0000313" key="3">
    <source>
        <dbReference type="Proteomes" id="UP000758603"/>
    </source>
</evidence>
<dbReference type="Pfam" id="PF13602">
    <property type="entry name" value="ADH_zinc_N_2"/>
    <property type="match status" value="1"/>
</dbReference>
<accession>A0A9P8UP73</accession>
<dbReference type="InterPro" id="IPR020843">
    <property type="entry name" value="ER"/>
</dbReference>
<dbReference type="InterPro" id="IPR011032">
    <property type="entry name" value="GroES-like_sf"/>
</dbReference>
<reference evidence="2" key="1">
    <citation type="journal article" date="2021" name="Nat. Commun.">
        <title>Genetic determinants of endophytism in the Arabidopsis root mycobiome.</title>
        <authorList>
            <person name="Mesny F."/>
            <person name="Miyauchi S."/>
            <person name="Thiergart T."/>
            <person name="Pickel B."/>
            <person name="Atanasova L."/>
            <person name="Karlsson M."/>
            <person name="Huettel B."/>
            <person name="Barry K.W."/>
            <person name="Haridas S."/>
            <person name="Chen C."/>
            <person name="Bauer D."/>
            <person name="Andreopoulos W."/>
            <person name="Pangilinan J."/>
            <person name="LaButti K."/>
            <person name="Riley R."/>
            <person name="Lipzen A."/>
            <person name="Clum A."/>
            <person name="Drula E."/>
            <person name="Henrissat B."/>
            <person name="Kohler A."/>
            <person name="Grigoriev I.V."/>
            <person name="Martin F.M."/>
            <person name="Hacquard S."/>
        </authorList>
    </citation>
    <scope>NUCLEOTIDE SEQUENCE</scope>
    <source>
        <strain evidence="2">MPI-SDFR-AT-0073</strain>
    </source>
</reference>
<dbReference type="GeneID" id="70124630"/>
<dbReference type="CDD" id="cd08267">
    <property type="entry name" value="MDR1"/>
    <property type="match status" value="1"/>
</dbReference>
<dbReference type="InterPro" id="IPR013154">
    <property type="entry name" value="ADH-like_N"/>
</dbReference>
<name>A0A9P8UP73_9PEZI</name>
<sequence>MTSDREPKTMRAWLYSTASGGLEKNLKLSEATVQPVAKDQVLVKVHSTSLNPADYKVPELGMVARLAISTPAAPCMDFSGTVEEVGDDVKSADAFRVGEKVFGRVAPQQYGGLSEFVSAKPECLAKLPEGVSEEHASCIGTAGMTAYQCIAPHVKAGDKVFINGGSGGVGTFGIQIAKALGCQVTTSCSGKNAELVKSLGADEVIDYTKENVSEVLKSKGQVFKLAVDNVGHPADLYKAGDAYLVPEGKFVQVGGDMSLGAMSSLATRALQPSFLGGGKRSWQFLVTASKHDDLVQVGKLMQEGKVKAVIDETFEFKDAPKAFEKLKTGRSRGKIVVQGSK</sequence>
<evidence type="ECO:0000313" key="2">
    <source>
        <dbReference type="EMBL" id="KAH6655818.1"/>
    </source>
</evidence>
<dbReference type="Gene3D" id="3.90.180.10">
    <property type="entry name" value="Medium-chain alcohol dehydrogenases, catalytic domain"/>
    <property type="match status" value="1"/>
</dbReference>
<keyword evidence="3" id="KW-1185">Reference proteome</keyword>
<protein>
    <submittedName>
        <fullName evidence="2">Chaperonin 10-like protein</fullName>
    </submittedName>
</protein>
<dbReference type="GO" id="GO:0016491">
    <property type="term" value="F:oxidoreductase activity"/>
    <property type="evidence" value="ECO:0007669"/>
    <property type="project" value="InterPro"/>
</dbReference>